<evidence type="ECO:0000256" key="1">
    <source>
        <dbReference type="ARBA" id="ARBA00009419"/>
    </source>
</evidence>
<keyword evidence="5" id="KW-0276">Fatty acid metabolism</keyword>
<evidence type="ECO:0000313" key="14">
    <source>
        <dbReference type="EMBL" id="CAD6269036.1"/>
    </source>
</evidence>
<dbReference type="PRINTS" id="PR00468">
    <property type="entry name" value="PLTLPOXGNASE"/>
</dbReference>
<dbReference type="SMART" id="SM00308">
    <property type="entry name" value="LH2"/>
    <property type="match status" value="1"/>
</dbReference>
<evidence type="ECO:0000256" key="3">
    <source>
        <dbReference type="ARBA" id="ARBA00022723"/>
    </source>
</evidence>
<feature type="compositionally biased region" description="Basic residues" evidence="11">
    <location>
        <begin position="211"/>
        <end position="223"/>
    </location>
</feature>
<keyword evidence="2" id="KW-0444">Lipid biosynthesis</keyword>
<dbReference type="Gene3D" id="2.60.60.20">
    <property type="entry name" value="PLAT/LH2 domain"/>
    <property type="match status" value="1"/>
</dbReference>
<dbReference type="InterPro" id="IPR013819">
    <property type="entry name" value="LipOase_C"/>
</dbReference>
<keyword evidence="7" id="KW-0560">Oxidoreductase</keyword>
<keyword evidence="15" id="KW-1185">Reference proteome</keyword>
<dbReference type="InterPro" id="IPR001024">
    <property type="entry name" value="PLAT/LH2_dom"/>
</dbReference>
<keyword evidence="9" id="KW-0275">Fatty acid biosynthesis</keyword>
<dbReference type="GO" id="GO:0046872">
    <property type="term" value="F:metal ion binding"/>
    <property type="evidence" value="ECO:0007669"/>
    <property type="project" value="UniProtKB-KW"/>
</dbReference>
<sequence>MRLPMISCSATEEVSGAVASVTVEQMLTVSATVEASPTIGQMYFERALDDVRDLLGKTLLMELVSSELDAKTGLEKPRVTAFAHKTLREGHYEAEFKNEHHKEIFIREIKLVTGGDSSTAVTFDCNSWVHSKFDKPEKRIFFTLKSYLLSDTPKGLEDLRKKDLQELRGDGSGERKASERVYDYDVYNDLGDPDKNPDHQRPILGGSKRFPYPRRCRTGRARTKRDPQTEKRDGHHYVPRDEQFSEVKQLTFGATTLRSGLHALLAAGDQADADQEGAALPALPGHRRTLQQRHPAAGADRIGRHPQRRPARGQAGGGHHRSRTPLRGPGDDRE</sequence>
<protein>
    <recommendedName>
        <fullName evidence="16">Lipoxygenase</fullName>
    </recommendedName>
</protein>
<reference evidence="14" key="1">
    <citation type="submission" date="2020-10" db="EMBL/GenBank/DDBJ databases">
        <authorList>
            <person name="Han B."/>
            <person name="Lu T."/>
            <person name="Zhao Q."/>
            <person name="Huang X."/>
            <person name="Zhao Y."/>
        </authorList>
    </citation>
    <scope>NUCLEOTIDE SEQUENCE</scope>
</reference>
<evidence type="ECO:0000256" key="8">
    <source>
        <dbReference type="ARBA" id="ARBA00023098"/>
    </source>
</evidence>
<proteinExistence type="inferred from homology"/>
<feature type="compositionally biased region" description="Basic and acidic residues" evidence="11">
    <location>
        <begin position="224"/>
        <end position="242"/>
    </location>
</feature>
<dbReference type="Pfam" id="PF00305">
    <property type="entry name" value="Lipoxygenase"/>
    <property type="match status" value="1"/>
</dbReference>
<dbReference type="PROSITE" id="PS50095">
    <property type="entry name" value="PLAT"/>
    <property type="match status" value="1"/>
</dbReference>
<evidence type="ECO:0000313" key="15">
    <source>
        <dbReference type="Proteomes" id="UP000604825"/>
    </source>
</evidence>
<dbReference type="AlphaFoldDB" id="A0A811RFE3"/>
<dbReference type="SUPFAM" id="SSF49723">
    <property type="entry name" value="Lipase/lipooxygenase domain (PLAT/LH2 domain)"/>
    <property type="match status" value="1"/>
</dbReference>
<comment type="caution">
    <text evidence="10">Lacks conserved residue(s) required for the propagation of feature annotation.</text>
</comment>
<name>A0A811RFE3_9POAL</name>
<dbReference type="InterPro" id="IPR001246">
    <property type="entry name" value="LipOase_plant"/>
</dbReference>
<feature type="region of interest" description="Disordered" evidence="11">
    <location>
        <begin position="186"/>
        <end position="242"/>
    </location>
</feature>
<evidence type="ECO:0000256" key="2">
    <source>
        <dbReference type="ARBA" id="ARBA00022516"/>
    </source>
</evidence>
<evidence type="ECO:0000256" key="7">
    <source>
        <dbReference type="ARBA" id="ARBA00023002"/>
    </source>
</evidence>
<dbReference type="PROSITE" id="PS51393">
    <property type="entry name" value="LIPOXYGENASE_3"/>
    <property type="match status" value="1"/>
</dbReference>
<keyword evidence="4" id="KW-0925">Oxylipin biosynthesis</keyword>
<evidence type="ECO:0000259" key="13">
    <source>
        <dbReference type="PROSITE" id="PS51393"/>
    </source>
</evidence>
<keyword evidence="3" id="KW-0479">Metal-binding</keyword>
<evidence type="ECO:0008006" key="16">
    <source>
        <dbReference type="Google" id="ProtNLM"/>
    </source>
</evidence>
<evidence type="ECO:0000256" key="5">
    <source>
        <dbReference type="ARBA" id="ARBA00022832"/>
    </source>
</evidence>
<evidence type="ECO:0000256" key="4">
    <source>
        <dbReference type="ARBA" id="ARBA00022767"/>
    </source>
</evidence>
<dbReference type="InterPro" id="IPR036226">
    <property type="entry name" value="LipOase_C_sf"/>
</dbReference>
<dbReference type="GO" id="GO:0031408">
    <property type="term" value="P:oxylipin biosynthetic process"/>
    <property type="evidence" value="ECO:0007669"/>
    <property type="project" value="UniProtKB-KW"/>
</dbReference>
<dbReference type="PANTHER" id="PTHR11771">
    <property type="entry name" value="LIPOXYGENASE"/>
    <property type="match status" value="1"/>
</dbReference>
<accession>A0A811RFE3</accession>
<keyword evidence="8" id="KW-0443">Lipid metabolism</keyword>
<keyword evidence="6" id="KW-0223">Dioxygenase</keyword>
<dbReference type="SUPFAM" id="SSF48484">
    <property type="entry name" value="Lipoxigenase"/>
    <property type="match status" value="1"/>
</dbReference>
<dbReference type="GO" id="GO:0006633">
    <property type="term" value="P:fatty acid biosynthetic process"/>
    <property type="evidence" value="ECO:0007669"/>
    <property type="project" value="UniProtKB-KW"/>
</dbReference>
<feature type="domain" description="Lipoxygenase" evidence="13">
    <location>
        <begin position="146"/>
        <end position="265"/>
    </location>
</feature>
<dbReference type="GO" id="GO:0034440">
    <property type="term" value="P:lipid oxidation"/>
    <property type="evidence" value="ECO:0007669"/>
    <property type="project" value="InterPro"/>
</dbReference>
<evidence type="ECO:0000256" key="6">
    <source>
        <dbReference type="ARBA" id="ARBA00022964"/>
    </source>
</evidence>
<comment type="similarity">
    <text evidence="1">Belongs to the lipoxygenase family.</text>
</comment>
<evidence type="ECO:0000256" key="9">
    <source>
        <dbReference type="ARBA" id="ARBA00023160"/>
    </source>
</evidence>
<dbReference type="Pfam" id="PF01477">
    <property type="entry name" value="PLAT"/>
    <property type="match status" value="1"/>
</dbReference>
<gene>
    <name evidence="14" type="ORF">NCGR_LOCUS52341</name>
</gene>
<dbReference type="FunFam" id="4.10.375.10:FF:000002">
    <property type="entry name" value="Lipoxygenase"/>
    <property type="match status" value="1"/>
</dbReference>
<evidence type="ECO:0000256" key="10">
    <source>
        <dbReference type="PROSITE-ProRule" id="PRU00152"/>
    </source>
</evidence>
<dbReference type="Proteomes" id="UP000604825">
    <property type="component" value="Unassembled WGS sequence"/>
</dbReference>
<dbReference type="InterPro" id="IPR000907">
    <property type="entry name" value="LipOase"/>
</dbReference>
<evidence type="ECO:0000259" key="12">
    <source>
        <dbReference type="PROSITE" id="PS50095"/>
    </source>
</evidence>
<dbReference type="OrthoDB" id="407298at2759"/>
<dbReference type="InterPro" id="IPR036392">
    <property type="entry name" value="PLAT/LH2_dom_sf"/>
</dbReference>
<dbReference type="EMBL" id="CAJGYO010000014">
    <property type="protein sequence ID" value="CAD6269036.1"/>
    <property type="molecule type" value="Genomic_DNA"/>
</dbReference>
<feature type="domain" description="PLAT" evidence="12">
    <location>
        <begin position="1"/>
        <end position="143"/>
    </location>
</feature>
<organism evidence="14 15">
    <name type="scientific">Miscanthus lutarioriparius</name>
    <dbReference type="NCBI Taxonomy" id="422564"/>
    <lineage>
        <taxon>Eukaryota</taxon>
        <taxon>Viridiplantae</taxon>
        <taxon>Streptophyta</taxon>
        <taxon>Embryophyta</taxon>
        <taxon>Tracheophyta</taxon>
        <taxon>Spermatophyta</taxon>
        <taxon>Magnoliopsida</taxon>
        <taxon>Liliopsida</taxon>
        <taxon>Poales</taxon>
        <taxon>Poaceae</taxon>
        <taxon>PACMAD clade</taxon>
        <taxon>Panicoideae</taxon>
        <taxon>Andropogonodae</taxon>
        <taxon>Andropogoneae</taxon>
        <taxon>Saccharinae</taxon>
        <taxon>Miscanthus</taxon>
    </lineage>
</organism>
<feature type="region of interest" description="Disordered" evidence="11">
    <location>
        <begin position="285"/>
        <end position="334"/>
    </location>
</feature>
<feature type="compositionally biased region" description="Basic and acidic residues" evidence="11">
    <location>
        <begin position="192"/>
        <end position="201"/>
    </location>
</feature>
<dbReference type="GO" id="GO:0016702">
    <property type="term" value="F:oxidoreductase activity, acting on single donors with incorporation of molecular oxygen, incorporation of two atoms of oxygen"/>
    <property type="evidence" value="ECO:0007669"/>
    <property type="project" value="InterPro"/>
</dbReference>
<comment type="caution">
    <text evidence="14">The sequence shown here is derived from an EMBL/GenBank/DDBJ whole genome shotgun (WGS) entry which is preliminary data.</text>
</comment>
<dbReference type="Gene3D" id="4.10.375.10">
    <property type="entry name" value="Lipoxygenase-1, Domain 2"/>
    <property type="match status" value="1"/>
</dbReference>
<evidence type="ECO:0000256" key="11">
    <source>
        <dbReference type="SAM" id="MobiDB-lite"/>
    </source>
</evidence>